<organism evidence="1 2">
    <name type="scientific">Cichorium intybus</name>
    <name type="common">Chicory</name>
    <dbReference type="NCBI Taxonomy" id="13427"/>
    <lineage>
        <taxon>Eukaryota</taxon>
        <taxon>Viridiplantae</taxon>
        <taxon>Streptophyta</taxon>
        <taxon>Embryophyta</taxon>
        <taxon>Tracheophyta</taxon>
        <taxon>Spermatophyta</taxon>
        <taxon>Magnoliopsida</taxon>
        <taxon>eudicotyledons</taxon>
        <taxon>Gunneridae</taxon>
        <taxon>Pentapetalae</taxon>
        <taxon>asterids</taxon>
        <taxon>campanulids</taxon>
        <taxon>Asterales</taxon>
        <taxon>Asteraceae</taxon>
        <taxon>Cichorioideae</taxon>
        <taxon>Cichorieae</taxon>
        <taxon>Cichoriinae</taxon>
        <taxon>Cichorium</taxon>
    </lineage>
</organism>
<accession>A0ACB9DTX6</accession>
<evidence type="ECO:0000313" key="2">
    <source>
        <dbReference type="Proteomes" id="UP001055811"/>
    </source>
</evidence>
<comment type="caution">
    <text evidence="1">The sequence shown here is derived from an EMBL/GenBank/DDBJ whole genome shotgun (WGS) entry which is preliminary data.</text>
</comment>
<proteinExistence type="predicted"/>
<dbReference type="Proteomes" id="UP001055811">
    <property type="component" value="Linkage Group LG04"/>
</dbReference>
<reference evidence="2" key="1">
    <citation type="journal article" date="2022" name="Mol. Ecol. Resour.">
        <title>The genomes of chicory, endive, great burdock and yacon provide insights into Asteraceae palaeo-polyploidization history and plant inulin production.</title>
        <authorList>
            <person name="Fan W."/>
            <person name="Wang S."/>
            <person name="Wang H."/>
            <person name="Wang A."/>
            <person name="Jiang F."/>
            <person name="Liu H."/>
            <person name="Zhao H."/>
            <person name="Xu D."/>
            <person name="Zhang Y."/>
        </authorList>
    </citation>
    <scope>NUCLEOTIDE SEQUENCE [LARGE SCALE GENOMIC DNA]</scope>
    <source>
        <strain evidence="2">cv. Punajuju</strain>
    </source>
</reference>
<reference evidence="1 2" key="2">
    <citation type="journal article" date="2022" name="Mol. Ecol. Resour.">
        <title>The genomes of chicory, endive, great burdock and yacon provide insights into Asteraceae paleo-polyploidization history and plant inulin production.</title>
        <authorList>
            <person name="Fan W."/>
            <person name="Wang S."/>
            <person name="Wang H."/>
            <person name="Wang A."/>
            <person name="Jiang F."/>
            <person name="Liu H."/>
            <person name="Zhao H."/>
            <person name="Xu D."/>
            <person name="Zhang Y."/>
        </authorList>
    </citation>
    <scope>NUCLEOTIDE SEQUENCE [LARGE SCALE GENOMIC DNA]</scope>
    <source>
        <strain evidence="2">cv. Punajuju</strain>
        <tissue evidence="1">Leaves</tissue>
    </source>
</reference>
<evidence type="ECO:0000313" key="1">
    <source>
        <dbReference type="EMBL" id="KAI3749763.1"/>
    </source>
</evidence>
<protein>
    <submittedName>
        <fullName evidence="1">Uncharacterized protein</fullName>
    </submittedName>
</protein>
<keyword evidence="2" id="KW-1185">Reference proteome</keyword>
<name>A0ACB9DTX6_CICIN</name>
<gene>
    <name evidence="1" type="ORF">L2E82_20379</name>
</gene>
<sequence length="80" mass="9199">MYFLSLWIAISMYFVLTTVILVSDTNMLRNDCDEIERHVLFPDGDVSPEHLAVSMSALYWLIHLNSYFLASPTRICSSSH</sequence>
<dbReference type="EMBL" id="CM042012">
    <property type="protein sequence ID" value="KAI3749763.1"/>
    <property type="molecule type" value="Genomic_DNA"/>
</dbReference>